<dbReference type="SUPFAM" id="SSF48452">
    <property type="entry name" value="TPR-like"/>
    <property type="match status" value="1"/>
</dbReference>
<dbReference type="GeneID" id="118422732"/>
<dbReference type="Gene3D" id="1.25.40.10">
    <property type="entry name" value="Tetratricopeptide repeat domain"/>
    <property type="match status" value="1"/>
</dbReference>
<keyword evidence="1" id="KW-0802">TPR repeat</keyword>
<name>A0A9J7LPG4_BRAFL</name>
<dbReference type="RefSeq" id="XP_035686352.1">
    <property type="nucleotide sequence ID" value="XM_035830459.1"/>
</dbReference>
<evidence type="ECO:0000313" key="3">
    <source>
        <dbReference type="RefSeq" id="XP_035686352.1"/>
    </source>
</evidence>
<proteinExistence type="predicted"/>
<dbReference type="OrthoDB" id="1658288at2759"/>
<dbReference type="Pfam" id="PF13424">
    <property type="entry name" value="TPR_12"/>
    <property type="match status" value="1"/>
</dbReference>
<gene>
    <name evidence="3" type="primary">LOC118422732</name>
</gene>
<dbReference type="PROSITE" id="PS50005">
    <property type="entry name" value="TPR"/>
    <property type="match status" value="1"/>
</dbReference>
<dbReference type="PANTHER" id="PTHR19959:SF119">
    <property type="entry name" value="FUNGAL LIPASE-LIKE DOMAIN-CONTAINING PROTEIN"/>
    <property type="match status" value="1"/>
</dbReference>
<feature type="repeat" description="TPR" evidence="1">
    <location>
        <begin position="279"/>
        <end position="312"/>
    </location>
</feature>
<dbReference type="SMART" id="SM00028">
    <property type="entry name" value="TPR"/>
    <property type="match status" value="2"/>
</dbReference>
<dbReference type="InterPro" id="IPR011990">
    <property type="entry name" value="TPR-like_helical_dom_sf"/>
</dbReference>
<dbReference type="Proteomes" id="UP000001554">
    <property type="component" value="Chromosome 9"/>
</dbReference>
<evidence type="ECO:0000313" key="2">
    <source>
        <dbReference type="Proteomes" id="UP000001554"/>
    </source>
</evidence>
<evidence type="ECO:0000256" key="1">
    <source>
        <dbReference type="PROSITE-ProRule" id="PRU00339"/>
    </source>
</evidence>
<reference evidence="3" key="2">
    <citation type="submission" date="2025-08" db="UniProtKB">
        <authorList>
            <consortium name="RefSeq"/>
        </authorList>
    </citation>
    <scope>IDENTIFICATION</scope>
    <source>
        <strain evidence="3">S238N-H82</strain>
        <tissue evidence="3">Testes</tissue>
    </source>
</reference>
<dbReference type="KEGG" id="bfo:118422732"/>
<dbReference type="AlphaFoldDB" id="A0A9J7LPG4"/>
<protein>
    <submittedName>
        <fullName evidence="3">Uncharacterized protein LOC118422732</fullName>
    </submittedName>
</protein>
<accession>A0A9J7LPG4</accession>
<sequence>MTTITRVRLVTIWHVLKGLYSPSKLKNLDNQNLRQVVPSTPNTEKVDLVQEAVEYFKRIGWLRMALLFGSSCLIAAAPTHEWWRVTGDDVDKIIGRAELSFGGEMFGRAYRSMALRRALQVVECMNGDERVQALSKIFTRLVDLQTDLYEAESVCREGVQLMEETGPTKKKRYLLEGMRTRLAVAWMNQDRARERMDLSPGTSHTHQAVRLLRNAARVLETYAKENLDHGTPSRKPLLQLANTYQCIGCEYKNSEAERSLQTSLFIYQHIYGLAHDRTIDVLKDLGNLYKYQGEYDKAVSYYRRAVELGKVCAPWAVSAILRNLGTTFVDMKDKKEARATFEMALQAAQYWQSVQLFVGENNDWEENEAEAEEGQCRYLLDWVEEQ</sequence>
<dbReference type="PANTHER" id="PTHR19959">
    <property type="entry name" value="KINESIN LIGHT CHAIN"/>
    <property type="match status" value="1"/>
</dbReference>
<dbReference type="PROSITE" id="PS50293">
    <property type="entry name" value="TPR_REGION"/>
    <property type="match status" value="1"/>
</dbReference>
<dbReference type="InterPro" id="IPR019734">
    <property type="entry name" value="TPR_rpt"/>
</dbReference>
<keyword evidence="2" id="KW-1185">Reference proteome</keyword>
<organism evidence="2 3">
    <name type="scientific">Branchiostoma floridae</name>
    <name type="common">Florida lancelet</name>
    <name type="synonym">Amphioxus</name>
    <dbReference type="NCBI Taxonomy" id="7739"/>
    <lineage>
        <taxon>Eukaryota</taxon>
        <taxon>Metazoa</taxon>
        <taxon>Chordata</taxon>
        <taxon>Cephalochordata</taxon>
        <taxon>Leptocardii</taxon>
        <taxon>Amphioxiformes</taxon>
        <taxon>Branchiostomatidae</taxon>
        <taxon>Branchiostoma</taxon>
    </lineage>
</organism>
<reference evidence="2" key="1">
    <citation type="journal article" date="2020" name="Nat. Ecol. Evol.">
        <title>Deeply conserved synteny resolves early events in vertebrate evolution.</title>
        <authorList>
            <person name="Simakov O."/>
            <person name="Marletaz F."/>
            <person name="Yue J.X."/>
            <person name="O'Connell B."/>
            <person name="Jenkins J."/>
            <person name="Brandt A."/>
            <person name="Calef R."/>
            <person name="Tung C.H."/>
            <person name="Huang T.K."/>
            <person name="Schmutz J."/>
            <person name="Satoh N."/>
            <person name="Yu J.K."/>
            <person name="Putnam N.H."/>
            <person name="Green R.E."/>
            <person name="Rokhsar D.S."/>
        </authorList>
    </citation>
    <scope>NUCLEOTIDE SEQUENCE [LARGE SCALE GENOMIC DNA]</scope>
    <source>
        <strain evidence="2">S238N-H82</strain>
    </source>
</reference>